<evidence type="ECO:0008006" key="3">
    <source>
        <dbReference type="Google" id="ProtNLM"/>
    </source>
</evidence>
<dbReference type="Proteomes" id="UP000094828">
    <property type="component" value="Unassembled WGS sequence"/>
</dbReference>
<dbReference type="InterPro" id="IPR011664">
    <property type="entry name" value="Abi_system_AbiD/AbiF-like"/>
</dbReference>
<dbReference type="Pfam" id="PF07751">
    <property type="entry name" value="Abi_2"/>
    <property type="match status" value="1"/>
</dbReference>
<evidence type="ECO:0000313" key="2">
    <source>
        <dbReference type="Proteomes" id="UP000094828"/>
    </source>
</evidence>
<sequence>MEYEKKFLTFSEQADLLIQRGLQADREILIQHLQSVSYYRISAYVRPFRQKSSPNDPIREDLIPGTTFDDIWSRYVFDRRLRLLVMDAIERIEVDIRTNLTYLHAEKHGPFGYADDTGTLPNVQSEEDRERLLEALKEPLAKSKPHEDFVKHFKTKYGSHHRSLPIWAACEVMTFGHLLTFYRASHRDIQKIVARRYKLSDIVFVSWLVTLNMVRNVCAHHGRLWNRELGVKPMVPNKDHQWRHGVGASAQPLPDNRVFIVLTMLKYCLNLISPDSQWGQGLKGLLNEFPKIPLRSMGFIDQWESHVLWK</sequence>
<dbReference type="EMBL" id="LYDR01000151">
    <property type="protein sequence ID" value="ODA28787.1"/>
    <property type="molecule type" value="Genomic_DNA"/>
</dbReference>
<dbReference type="PIRSF" id="PIRSF034934">
    <property type="entry name" value="AbiF_AbiD"/>
    <property type="match status" value="1"/>
</dbReference>
<evidence type="ECO:0000313" key="1">
    <source>
        <dbReference type="EMBL" id="ODA28787.1"/>
    </source>
</evidence>
<protein>
    <recommendedName>
        <fullName evidence="3">DNA-binding protein</fullName>
    </recommendedName>
</protein>
<comment type="caution">
    <text evidence="1">The sequence shown here is derived from an EMBL/GenBank/DDBJ whole genome shotgun (WGS) entry which is preliminary data.</text>
</comment>
<keyword evidence="2" id="KW-1185">Reference proteome</keyword>
<dbReference type="RefSeq" id="WP_068851056.1">
    <property type="nucleotide sequence ID" value="NZ_LYDR01000151.1"/>
</dbReference>
<name>A0A1C3E6B1_9PLAN</name>
<gene>
    <name evidence="1" type="ORF">A6X21_11095</name>
</gene>
<dbReference type="InterPro" id="IPR017034">
    <property type="entry name" value="Abi_system_AbiD/AbiF"/>
</dbReference>
<accession>A0A1C3E6B1</accession>
<reference evidence="1 2" key="1">
    <citation type="submission" date="2016-05" db="EMBL/GenBank/DDBJ databases">
        <title>Genomic and physiological characterization of Planctopirus sp. isolated from fresh water lake.</title>
        <authorList>
            <person name="Subhash Y."/>
            <person name="Ramana C."/>
        </authorList>
    </citation>
    <scope>NUCLEOTIDE SEQUENCE [LARGE SCALE GENOMIC DNA]</scope>
    <source>
        <strain evidence="1 2">JC280</strain>
    </source>
</reference>
<organism evidence="1 2">
    <name type="scientific">Planctopirus hydrillae</name>
    <dbReference type="NCBI Taxonomy" id="1841610"/>
    <lineage>
        <taxon>Bacteria</taxon>
        <taxon>Pseudomonadati</taxon>
        <taxon>Planctomycetota</taxon>
        <taxon>Planctomycetia</taxon>
        <taxon>Planctomycetales</taxon>
        <taxon>Planctomycetaceae</taxon>
        <taxon>Planctopirus</taxon>
    </lineage>
</organism>
<proteinExistence type="predicted"/>
<dbReference type="OrthoDB" id="5363652at2"/>
<dbReference type="AlphaFoldDB" id="A0A1C3E6B1"/>